<dbReference type="InterPro" id="IPR014145">
    <property type="entry name" value="LigD_pol_dom"/>
</dbReference>
<keyword evidence="5" id="KW-1185">Reference proteome</keyword>
<name>A0A0V8HME9_9BACI</name>
<dbReference type="PANTHER" id="PTHR42705:SF2">
    <property type="entry name" value="BIFUNCTIONAL NON-HOMOLOGOUS END JOINING PROTEIN LIGD"/>
    <property type="match status" value="1"/>
</dbReference>
<dbReference type="SUPFAM" id="SSF56091">
    <property type="entry name" value="DNA ligase/mRNA capping enzyme, catalytic domain"/>
    <property type="match status" value="1"/>
</dbReference>
<dbReference type="GO" id="GO:0006310">
    <property type="term" value="P:DNA recombination"/>
    <property type="evidence" value="ECO:0007669"/>
    <property type="project" value="InterPro"/>
</dbReference>
<dbReference type="Pfam" id="PF21686">
    <property type="entry name" value="LigD_Prim-Pol"/>
    <property type="match status" value="1"/>
</dbReference>
<evidence type="ECO:0000313" key="5">
    <source>
        <dbReference type="Proteomes" id="UP000181997"/>
    </source>
</evidence>
<evidence type="ECO:0000259" key="3">
    <source>
        <dbReference type="PROSITE" id="PS50160"/>
    </source>
</evidence>
<dbReference type="OrthoDB" id="9802472at2"/>
<dbReference type="InterPro" id="IPR052171">
    <property type="entry name" value="NHEJ_LigD"/>
</dbReference>
<comment type="similarity">
    <text evidence="1">In the C-terminal section; belongs to the ATP-dependent DNA ligase family.</text>
</comment>
<dbReference type="PANTHER" id="PTHR42705">
    <property type="entry name" value="BIFUNCTIONAL NON-HOMOLOGOUS END JOINING PROTEIN LIGD"/>
    <property type="match status" value="1"/>
</dbReference>
<evidence type="ECO:0000256" key="1">
    <source>
        <dbReference type="ARBA" id="ARBA00049981"/>
    </source>
</evidence>
<dbReference type="PROSITE" id="PS00333">
    <property type="entry name" value="DNA_LIGASE_A2"/>
    <property type="match status" value="1"/>
</dbReference>
<dbReference type="PROSITE" id="PS50160">
    <property type="entry name" value="DNA_LIGASE_A3"/>
    <property type="match status" value="1"/>
</dbReference>
<dbReference type="AlphaFoldDB" id="A0A0V8HME9"/>
<dbReference type="GO" id="GO:0006281">
    <property type="term" value="P:DNA repair"/>
    <property type="evidence" value="ECO:0007669"/>
    <property type="project" value="InterPro"/>
</dbReference>
<sequence>MRPMLPTLTTEAPNKGKWNYEVKYDGFRGILKIDASGVISLTSRNNKDLLPHFPEIKAYITDLLQTASLSLPLVLDGEVAILRSAYCSEFFELQIRGRMKNNQKVKEAAAARPVKFLAFDLLRSGNERWQDSPYKERKEALKKLFTVEGIPIIPDPANPAALQMIPSYKEWNKVWGGVVKEEGEGVVAKLVDSNWEEGKRSPAWLKIKNWKKCLCFITSVDVSNDYFHIGVFEGKEIKKIGLFHFGISPDEKRTLKEIIKANHSLKEDSHYYIDPSICVEVLYLNWHENQLREPHFKQFMFSTRPEECTMERFLLDEASLPQNVDITHPDKPLWEEPPVTKLDFIRYLRRVSAVMLPFLDNRPLTCIRYPHGMYGDSFYQKNVPEYAPEYVETYGQDGIEYIICNGLETLIWLGNQLALEFHVPFQKAGQGDVNEIVFDLDPPSRAEFSLAVKAALVMKDLFEGLNLRSFVKTSGNKGLQVYIPLPRGYSWKDTGVFTEFIAHYLVSNYPDDFTIERLKKNRKGRLYVDYIQHAEGKTIIAPYSLRGNDKALVAAPLWWHEVNEELTPEKFTMKEVLKRLTKLGCPFREFDHAKAQQPFNDVITFLNGNAKK</sequence>
<reference evidence="5" key="1">
    <citation type="submission" date="2016-08" db="EMBL/GenBank/DDBJ databases">
        <authorList>
            <person name="Varghese N."/>
            <person name="Submissions Spin"/>
        </authorList>
    </citation>
    <scope>NUCLEOTIDE SEQUENCE [LARGE SCALE GENOMIC DNA]</scope>
    <source>
        <strain evidence="5">SGD-1123</strain>
    </source>
</reference>
<dbReference type="InterPro" id="IPR014143">
    <property type="entry name" value="NHEJ_ligase_prk"/>
</dbReference>
<dbReference type="CDD" id="cd07906">
    <property type="entry name" value="Adenylation_DNA_ligase_LigD_LigC"/>
    <property type="match status" value="1"/>
</dbReference>
<proteinExistence type="inferred from homology"/>
<dbReference type="Gene3D" id="3.30.470.30">
    <property type="entry name" value="DNA ligase/mRNA capping enzyme"/>
    <property type="match status" value="1"/>
</dbReference>
<dbReference type="Gene3D" id="3.90.920.10">
    <property type="entry name" value="DNA primase, PRIM domain"/>
    <property type="match status" value="1"/>
</dbReference>
<dbReference type="NCBIfam" id="NF007211">
    <property type="entry name" value="PRK09633.1"/>
    <property type="match status" value="1"/>
</dbReference>
<evidence type="ECO:0000256" key="2">
    <source>
        <dbReference type="ARBA" id="ARBA00049990"/>
    </source>
</evidence>
<gene>
    <name evidence="4" type="ORF">GA0061094_0708</name>
</gene>
<dbReference type="NCBIfam" id="TIGR02778">
    <property type="entry name" value="ligD_pol"/>
    <property type="match status" value="1"/>
</dbReference>
<dbReference type="GO" id="GO:0005524">
    <property type="term" value="F:ATP binding"/>
    <property type="evidence" value="ECO:0007669"/>
    <property type="project" value="InterPro"/>
</dbReference>
<dbReference type="InterPro" id="IPR016059">
    <property type="entry name" value="DNA_ligase_ATP-dep_CS"/>
</dbReference>
<dbReference type="Pfam" id="PF01068">
    <property type="entry name" value="DNA_ligase_A_M"/>
    <property type="match status" value="1"/>
</dbReference>
<protein>
    <submittedName>
        <fullName evidence="4">Bifunctional non-homologous end joining protein LigD</fullName>
    </submittedName>
</protein>
<dbReference type="RefSeq" id="WP_058297546.1">
    <property type="nucleotide sequence ID" value="NZ_FMAU01000001.1"/>
</dbReference>
<dbReference type="InterPro" id="IPR012310">
    <property type="entry name" value="DNA_ligase_ATP-dep_cent"/>
</dbReference>
<feature type="domain" description="ATP-dependent DNA ligase family profile" evidence="3">
    <location>
        <begin position="107"/>
        <end position="249"/>
    </location>
</feature>
<dbReference type="GO" id="GO:0003910">
    <property type="term" value="F:DNA ligase (ATP) activity"/>
    <property type="evidence" value="ECO:0007669"/>
    <property type="project" value="InterPro"/>
</dbReference>
<dbReference type="Proteomes" id="UP000181997">
    <property type="component" value="Unassembled WGS sequence"/>
</dbReference>
<dbReference type="NCBIfam" id="TIGR02776">
    <property type="entry name" value="NHEJ_ligase_prk"/>
    <property type="match status" value="1"/>
</dbReference>
<dbReference type="EMBL" id="FMAU01000001">
    <property type="protein sequence ID" value="SCB81738.1"/>
    <property type="molecule type" value="Genomic_DNA"/>
</dbReference>
<organism evidence="4 5">
    <name type="scientific">[Bacillus] enclensis</name>
    <dbReference type="NCBI Taxonomy" id="1402860"/>
    <lineage>
        <taxon>Bacteria</taxon>
        <taxon>Bacillati</taxon>
        <taxon>Bacillota</taxon>
        <taxon>Bacilli</taxon>
        <taxon>Bacillales</taxon>
        <taxon>Bacillaceae</taxon>
        <taxon>Rossellomorea</taxon>
    </lineage>
</organism>
<evidence type="ECO:0000313" key="4">
    <source>
        <dbReference type="EMBL" id="SCB81738.1"/>
    </source>
</evidence>
<comment type="similarity">
    <text evidence="2">In the N-terminal section; belongs to the LigD polymerase family.</text>
</comment>
<accession>A0A0V8HME9</accession>